<comment type="caution">
    <text evidence="2">The sequence shown here is derived from an EMBL/GenBank/DDBJ whole genome shotgun (WGS) entry which is preliminary data.</text>
</comment>
<dbReference type="Pfam" id="PF13463">
    <property type="entry name" value="HTH_27"/>
    <property type="match status" value="1"/>
</dbReference>
<dbReference type="GO" id="GO:0003700">
    <property type="term" value="F:DNA-binding transcription factor activity"/>
    <property type="evidence" value="ECO:0007669"/>
    <property type="project" value="InterPro"/>
</dbReference>
<reference evidence="2 3" key="1">
    <citation type="submission" date="2017-07" db="EMBL/GenBank/DDBJ databases">
        <title>Draft Genome Sequences of Select Purple Nonsulfur Bacteria.</title>
        <authorList>
            <person name="Lasarre B."/>
            <person name="Mckinlay J.B."/>
        </authorList>
    </citation>
    <scope>NUCLEOTIDE SEQUENCE [LARGE SCALE GENOMIC DNA]</scope>
    <source>
        <strain evidence="2 3">DSM 11290</strain>
    </source>
</reference>
<dbReference type="EMBL" id="NPEV01000051">
    <property type="protein sequence ID" value="RAI25298.1"/>
    <property type="molecule type" value="Genomic_DNA"/>
</dbReference>
<evidence type="ECO:0000313" key="3">
    <source>
        <dbReference type="Proteomes" id="UP000249299"/>
    </source>
</evidence>
<feature type="domain" description="HTH marR-type" evidence="1">
    <location>
        <begin position="61"/>
        <end position="126"/>
    </location>
</feature>
<sequence>MAKAENTTGNTRRVGPVVSSAHLAAGSAPALSELEFALTMSNNAFHRWMVRCMSAAGHPGLGPLDILVLHIVNHRDRVKTLADLCLVLNIEDTHTVVYAIRKLEAAGLVASGKRGKEKTVAITEEGAGACAAYRDIREALLADAVASIGFDQEEISKLATLLRALSGHYDQAARAAASL</sequence>
<dbReference type="OrthoDB" id="7504146at2"/>
<dbReference type="Proteomes" id="UP000249299">
    <property type="component" value="Unassembled WGS sequence"/>
</dbReference>
<name>A0A327JPF5_9HYPH</name>
<accession>A0A327JPF5</accession>
<dbReference type="InterPro" id="IPR036388">
    <property type="entry name" value="WH-like_DNA-bd_sf"/>
</dbReference>
<protein>
    <submittedName>
        <fullName evidence="2">Transcriptional regulator</fullName>
    </submittedName>
</protein>
<dbReference type="AlphaFoldDB" id="A0A327JPF5"/>
<organism evidence="2 3">
    <name type="scientific">Rhodobium orientis</name>
    <dbReference type="NCBI Taxonomy" id="34017"/>
    <lineage>
        <taxon>Bacteria</taxon>
        <taxon>Pseudomonadati</taxon>
        <taxon>Pseudomonadota</taxon>
        <taxon>Alphaproteobacteria</taxon>
        <taxon>Hyphomicrobiales</taxon>
        <taxon>Rhodobiaceae</taxon>
        <taxon>Rhodobium</taxon>
    </lineage>
</organism>
<evidence type="ECO:0000259" key="1">
    <source>
        <dbReference type="Pfam" id="PF13463"/>
    </source>
</evidence>
<dbReference type="InterPro" id="IPR000835">
    <property type="entry name" value="HTH_MarR-typ"/>
</dbReference>
<dbReference type="InterPro" id="IPR014601">
    <property type="entry name" value="Trans_reg_MarR_HTH"/>
</dbReference>
<evidence type="ECO:0000313" key="2">
    <source>
        <dbReference type="EMBL" id="RAI25298.1"/>
    </source>
</evidence>
<dbReference type="SUPFAM" id="SSF46785">
    <property type="entry name" value="Winged helix' DNA-binding domain"/>
    <property type="match status" value="1"/>
</dbReference>
<gene>
    <name evidence="2" type="ORF">CH339_18955</name>
</gene>
<dbReference type="Gene3D" id="1.10.10.10">
    <property type="entry name" value="Winged helix-like DNA-binding domain superfamily/Winged helix DNA-binding domain"/>
    <property type="match status" value="1"/>
</dbReference>
<dbReference type="RefSeq" id="WP_111435963.1">
    <property type="nucleotide sequence ID" value="NZ_JACIGG010000032.1"/>
</dbReference>
<proteinExistence type="predicted"/>
<dbReference type="InterPro" id="IPR036390">
    <property type="entry name" value="WH_DNA-bd_sf"/>
</dbReference>
<dbReference type="PIRSF" id="PIRSF036158">
    <property type="entry name" value="UCP036158_MarR"/>
    <property type="match status" value="1"/>
</dbReference>
<keyword evidence="3" id="KW-1185">Reference proteome</keyword>